<reference evidence="3" key="1">
    <citation type="submission" date="2020-02" db="EMBL/GenBank/DDBJ databases">
        <authorList>
            <person name="Meier V. D."/>
        </authorList>
    </citation>
    <scope>NUCLEOTIDE SEQUENCE</scope>
    <source>
        <strain evidence="3">AVDCRST_MAG47</strain>
    </source>
</reference>
<evidence type="ECO:0000313" key="3">
    <source>
        <dbReference type="EMBL" id="CAA9374052.1"/>
    </source>
</evidence>
<sequence>MRTRGVDGDPTGWRATLNARPQLALATKAALAAALAWLVVLPLGGFADDYPYYAPLGAVVAVTSTFASSLRNASQAVMAIGAGAVIAATTQALQIPQVAALAIVVGVGTLVGSWPRLGEMASYVPISALFVLIIGGDHPSYYVAAYLGLTTVGAAAGVVVNGAFPPLPLTANSLTLRRLRSILADQLDDLADGLLQPDLPNAGEWQARRWHLAPYLAEMHRLAQQVTEARRANWRERRWREAAERQRQHALTLGRLAVLVEELVELVVHRESADAHEVALGPSLRPATAGGLEAMAAVLRARPEDEEWAKAFATLSRNIEDLRAATRAAWRDHQEDRFTAAAIVVDLERAAQSLHETAESLQRTTRADSGGQLSSD</sequence>
<name>A0A6J4N4J6_9ACTN</name>
<keyword evidence="2" id="KW-1133">Transmembrane helix</keyword>
<feature type="transmembrane region" description="Helical" evidence="2">
    <location>
        <begin position="82"/>
        <end position="108"/>
    </location>
</feature>
<keyword evidence="2" id="KW-0812">Transmembrane</keyword>
<gene>
    <name evidence="3" type="ORF">AVDCRST_MAG47-1603</name>
</gene>
<evidence type="ECO:0000256" key="2">
    <source>
        <dbReference type="SAM" id="Phobius"/>
    </source>
</evidence>
<feature type="transmembrane region" description="Helical" evidence="2">
    <location>
        <begin position="23"/>
        <end position="44"/>
    </location>
</feature>
<keyword evidence="2" id="KW-0472">Membrane</keyword>
<dbReference type="AlphaFoldDB" id="A0A6J4N4J6"/>
<feature type="region of interest" description="Disordered" evidence="1">
    <location>
        <begin position="356"/>
        <end position="376"/>
    </location>
</feature>
<feature type="transmembrane region" description="Helical" evidence="2">
    <location>
        <begin position="50"/>
        <end position="70"/>
    </location>
</feature>
<feature type="transmembrane region" description="Helical" evidence="2">
    <location>
        <begin position="120"/>
        <end position="136"/>
    </location>
</feature>
<evidence type="ECO:0008006" key="4">
    <source>
        <dbReference type="Google" id="ProtNLM"/>
    </source>
</evidence>
<proteinExistence type="predicted"/>
<organism evidence="3">
    <name type="scientific">uncultured Nocardioidaceae bacterium</name>
    <dbReference type="NCBI Taxonomy" id="253824"/>
    <lineage>
        <taxon>Bacteria</taxon>
        <taxon>Bacillati</taxon>
        <taxon>Actinomycetota</taxon>
        <taxon>Actinomycetes</taxon>
        <taxon>Propionibacteriales</taxon>
        <taxon>Nocardioidaceae</taxon>
        <taxon>environmental samples</taxon>
    </lineage>
</organism>
<evidence type="ECO:0000256" key="1">
    <source>
        <dbReference type="SAM" id="MobiDB-lite"/>
    </source>
</evidence>
<protein>
    <recommendedName>
        <fullName evidence="4">Integral membrane protein</fullName>
    </recommendedName>
</protein>
<dbReference type="EMBL" id="CADCUK010000108">
    <property type="protein sequence ID" value="CAA9374052.1"/>
    <property type="molecule type" value="Genomic_DNA"/>
</dbReference>
<accession>A0A6J4N4J6</accession>
<feature type="transmembrane region" description="Helical" evidence="2">
    <location>
        <begin position="143"/>
        <end position="164"/>
    </location>
</feature>